<evidence type="ECO:0000313" key="2">
    <source>
        <dbReference type="Proteomes" id="UP000315010"/>
    </source>
</evidence>
<gene>
    <name evidence="1" type="ORF">CA13_61570</name>
</gene>
<dbReference type="RefSeq" id="WP_146402500.1">
    <property type="nucleotide sequence ID" value="NZ_SJPJ01000001.1"/>
</dbReference>
<sequence length="70" mass="8041">MTTLSSPCCSRIAWAKVVPQRLQCKTTIRRIKDRGRRWDFANAEYLMNIAALGASDLWEKYREIPAKIAA</sequence>
<accession>A0A5C5ZBZ9</accession>
<protein>
    <submittedName>
        <fullName evidence="1">Uncharacterized protein</fullName>
    </submittedName>
</protein>
<keyword evidence="2" id="KW-1185">Reference proteome</keyword>
<evidence type="ECO:0000313" key="1">
    <source>
        <dbReference type="EMBL" id="TWT84677.1"/>
    </source>
</evidence>
<name>A0A5C5ZBZ9_9BACT</name>
<reference evidence="1 2" key="1">
    <citation type="submission" date="2019-02" db="EMBL/GenBank/DDBJ databases">
        <title>Deep-cultivation of Planctomycetes and their phenomic and genomic characterization uncovers novel biology.</title>
        <authorList>
            <person name="Wiegand S."/>
            <person name="Jogler M."/>
            <person name="Boedeker C."/>
            <person name="Pinto D."/>
            <person name="Vollmers J."/>
            <person name="Rivas-Marin E."/>
            <person name="Kohn T."/>
            <person name="Peeters S.H."/>
            <person name="Heuer A."/>
            <person name="Rast P."/>
            <person name="Oberbeckmann S."/>
            <person name="Bunk B."/>
            <person name="Jeske O."/>
            <person name="Meyerdierks A."/>
            <person name="Storesund J.E."/>
            <person name="Kallscheuer N."/>
            <person name="Luecker S."/>
            <person name="Lage O.M."/>
            <person name="Pohl T."/>
            <person name="Merkel B.J."/>
            <person name="Hornburger P."/>
            <person name="Mueller R.-W."/>
            <person name="Bruemmer F."/>
            <person name="Labrenz M."/>
            <person name="Spormann A.M."/>
            <person name="Op Den Camp H."/>
            <person name="Overmann J."/>
            <person name="Amann R."/>
            <person name="Jetten M.S.M."/>
            <person name="Mascher T."/>
            <person name="Medema M.H."/>
            <person name="Devos D.P."/>
            <person name="Kaster A.-K."/>
            <person name="Ovreas L."/>
            <person name="Rohde M."/>
            <person name="Galperin M.Y."/>
            <person name="Jogler C."/>
        </authorList>
    </citation>
    <scope>NUCLEOTIDE SEQUENCE [LARGE SCALE GENOMIC DNA]</scope>
    <source>
        <strain evidence="1 2">CA13</strain>
    </source>
</reference>
<organism evidence="1 2">
    <name type="scientific">Novipirellula herctigrandis</name>
    <dbReference type="NCBI Taxonomy" id="2527986"/>
    <lineage>
        <taxon>Bacteria</taxon>
        <taxon>Pseudomonadati</taxon>
        <taxon>Planctomycetota</taxon>
        <taxon>Planctomycetia</taxon>
        <taxon>Pirellulales</taxon>
        <taxon>Pirellulaceae</taxon>
        <taxon>Novipirellula</taxon>
    </lineage>
</organism>
<dbReference type="EMBL" id="SJPJ01000001">
    <property type="protein sequence ID" value="TWT84677.1"/>
    <property type="molecule type" value="Genomic_DNA"/>
</dbReference>
<proteinExistence type="predicted"/>
<dbReference type="Proteomes" id="UP000315010">
    <property type="component" value="Unassembled WGS sequence"/>
</dbReference>
<comment type="caution">
    <text evidence="1">The sequence shown here is derived from an EMBL/GenBank/DDBJ whole genome shotgun (WGS) entry which is preliminary data.</text>
</comment>
<dbReference type="AlphaFoldDB" id="A0A5C5ZBZ9"/>